<keyword evidence="8" id="KW-1185">Reference proteome</keyword>
<keyword evidence="3 5" id="KW-1133">Transmembrane helix</keyword>
<reference evidence="7 8" key="1">
    <citation type="journal article" date="2024" name="Chem. Sci.">
        <title>Discovery of megapolipeptins by genome mining of a Burkholderiales bacteria collection.</title>
        <authorList>
            <person name="Paulo B.S."/>
            <person name="Recchia M.J.J."/>
            <person name="Lee S."/>
            <person name="Fergusson C.H."/>
            <person name="Romanowski S.B."/>
            <person name="Hernandez A."/>
            <person name="Krull N."/>
            <person name="Liu D.Y."/>
            <person name="Cavanagh H."/>
            <person name="Bos A."/>
            <person name="Gray C.A."/>
            <person name="Murphy B.T."/>
            <person name="Linington R.G."/>
            <person name="Eustaquio A.S."/>
        </authorList>
    </citation>
    <scope>NUCLEOTIDE SEQUENCE [LARGE SCALE GENOMIC DNA]</scope>
    <source>
        <strain evidence="7 8">RL21-008-BIB-B</strain>
    </source>
</reference>
<evidence type="ECO:0000259" key="6">
    <source>
        <dbReference type="PROSITE" id="PS50850"/>
    </source>
</evidence>
<evidence type="ECO:0000313" key="8">
    <source>
        <dbReference type="Proteomes" id="UP001629214"/>
    </source>
</evidence>
<evidence type="ECO:0000256" key="3">
    <source>
        <dbReference type="ARBA" id="ARBA00022989"/>
    </source>
</evidence>
<feature type="transmembrane region" description="Helical" evidence="5">
    <location>
        <begin position="268"/>
        <end position="291"/>
    </location>
</feature>
<dbReference type="PANTHER" id="PTHR11662">
    <property type="entry name" value="SOLUTE CARRIER FAMILY 17"/>
    <property type="match status" value="1"/>
</dbReference>
<feature type="transmembrane region" description="Helical" evidence="5">
    <location>
        <begin position="239"/>
        <end position="256"/>
    </location>
</feature>
<feature type="transmembrane region" description="Helical" evidence="5">
    <location>
        <begin position="127"/>
        <end position="151"/>
    </location>
</feature>
<evidence type="ECO:0000256" key="5">
    <source>
        <dbReference type="SAM" id="Phobius"/>
    </source>
</evidence>
<keyword evidence="4 5" id="KW-0472">Membrane</keyword>
<feature type="transmembrane region" description="Helical" evidence="5">
    <location>
        <begin position="363"/>
        <end position="386"/>
    </location>
</feature>
<dbReference type="SUPFAM" id="SSF103473">
    <property type="entry name" value="MFS general substrate transporter"/>
    <property type="match status" value="1"/>
</dbReference>
<dbReference type="InterPro" id="IPR011701">
    <property type="entry name" value="MFS"/>
</dbReference>
<evidence type="ECO:0000256" key="2">
    <source>
        <dbReference type="ARBA" id="ARBA00022692"/>
    </source>
</evidence>
<feature type="transmembrane region" description="Helical" evidence="5">
    <location>
        <begin position="163"/>
        <end position="184"/>
    </location>
</feature>
<dbReference type="Pfam" id="PF07690">
    <property type="entry name" value="MFS_1"/>
    <property type="match status" value="1"/>
</dbReference>
<feature type="transmembrane region" description="Helical" evidence="5">
    <location>
        <begin position="71"/>
        <end position="90"/>
    </location>
</feature>
<evidence type="ECO:0000313" key="7">
    <source>
        <dbReference type="EMBL" id="MFL9877040.1"/>
    </source>
</evidence>
<dbReference type="Gene3D" id="1.20.1250.20">
    <property type="entry name" value="MFS general substrate transporter like domains"/>
    <property type="match status" value="2"/>
</dbReference>
<dbReference type="Proteomes" id="UP001629214">
    <property type="component" value="Unassembled WGS sequence"/>
</dbReference>
<organism evidence="7 8">
    <name type="scientific">Herbaspirillum rhizosphaerae</name>
    <dbReference type="NCBI Taxonomy" id="346179"/>
    <lineage>
        <taxon>Bacteria</taxon>
        <taxon>Pseudomonadati</taxon>
        <taxon>Pseudomonadota</taxon>
        <taxon>Betaproteobacteria</taxon>
        <taxon>Burkholderiales</taxon>
        <taxon>Oxalobacteraceae</taxon>
        <taxon>Herbaspirillum</taxon>
    </lineage>
</organism>
<keyword evidence="2 5" id="KW-0812">Transmembrane</keyword>
<evidence type="ECO:0000256" key="1">
    <source>
        <dbReference type="ARBA" id="ARBA00004141"/>
    </source>
</evidence>
<dbReference type="RefSeq" id="WP_408165014.1">
    <property type="nucleotide sequence ID" value="NZ_JAQQFR010000001.1"/>
</dbReference>
<protein>
    <submittedName>
        <fullName evidence="7">MFS transporter</fullName>
    </submittedName>
</protein>
<feature type="transmembrane region" description="Helical" evidence="5">
    <location>
        <begin position="34"/>
        <end position="59"/>
    </location>
</feature>
<name>A0ABW8Z3I0_9BURK</name>
<feature type="transmembrane region" description="Helical" evidence="5">
    <location>
        <begin position="303"/>
        <end position="325"/>
    </location>
</feature>
<feature type="domain" description="Major facilitator superfamily (MFS) profile" evidence="6">
    <location>
        <begin position="36"/>
        <end position="418"/>
    </location>
</feature>
<feature type="transmembrane region" description="Helical" evidence="5">
    <location>
        <begin position="190"/>
        <end position="210"/>
    </location>
</feature>
<dbReference type="EMBL" id="JAQQFR010000001">
    <property type="protein sequence ID" value="MFL9877040.1"/>
    <property type="molecule type" value="Genomic_DNA"/>
</dbReference>
<dbReference type="InterPro" id="IPR020846">
    <property type="entry name" value="MFS_dom"/>
</dbReference>
<gene>
    <name evidence="7" type="ORF">PQR63_01495</name>
</gene>
<proteinExistence type="predicted"/>
<dbReference type="CDD" id="cd17319">
    <property type="entry name" value="MFS_ExuT_GudP_like"/>
    <property type="match status" value="1"/>
</dbReference>
<dbReference type="InterPro" id="IPR036259">
    <property type="entry name" value="MFS_trans_sf"/>
</dbReference>
<comment type="subcellular location">
    <subcellularLocation>
        <location evidence="1">Membrane</location>
        <topology evidence="1">Multi-pass membrane protein</topology>
    </subcellularLocation>
</comment>
<feature type="transmembrane region" description="Helical" evidence="5">
    <location>
        <begin position="392"/>
        <end position="413"/>
    </location>
</feature>
<sequence length="422" mass="44920">MSQLSDLSVSSMPVSPAGSLAQSATALYGRRQKIFVLVTLLFSWILANADRMAMSISIIPITKEFALDAQAAGMVLGSFYVSYALMQLAAGWLADRFGSRKVLVFCVACWSVFTSLTGVAGSLFGLILIRVLFGIGEGGFAPASTVTIAEAFPKKERARAKSLIIGASFLGSAVGTGAIAALIHAYGWRFAYHAFGLIGVVVAVVLWFAVKDSPARVRGERPKGLFRTLFRKMMLKKTMVIFFFSNIVYVGLISWMPTFLMKTRDIDIVHVGAASAIPYLVAFASLNVVGWLLDKAGQGRDRLFMMVGAAMVVIFLALMAVATSLPVLLTFWTLSLVGYTAVYGTVFAIPLKHLPDESVGTASGIINFGGQVAAGIAPVVIGMLVGFGKGSFTLAFTFLLAAGVAALMIAFTWKAEDHDASA</sequence>
<feature type="transmembrane region" description="Helical" evidence="5">
    <location>
        <begin position="102"/>
        <end position="121"/>
    </location>
</feature>
<dbReference type="InterPro" id="IPR050382">
    <property type="entry name" value="MFS_Na/Anion_cotransporter"/>
</dbReference>
<dbReference type="PANTHER" id="PTHR11662:SF399">
    <property type="entry name" value="FI19708P1-RELATED"/>
    <property type="match status" value="1"/>
</dbReference>
<evidence type="ECO:0000256" key="4">
    <source>
        <dbReference type="ARBA" id="ARBA00023136"/>
    </source>
</evidence>
<comment type="caution">
    <text evidence="7">The sequence shown here is derived from an EMBL/GenBank/DDBJ whole genome shotgun (WGS) entry which is preliminary data.</text>
</comment>
<dbReference type="PROSITE" id="PS50850">
    <property type="entry name" value="MFS"/>
    <property type="match status" value="1"/>
</dbReference>
<accession>A0ABW8Z3I0</accession>
<feature type="transmembrane region" description="Helical" evidence="5">
    <location>
        <begin position="331"/>
        <end position="351"/>
    </location>
</feature>